<proteinExistence type="predicted"/>
<accession>A0ABD6E4X6</accession>
<name>A0ABD6E4X6_9BILA</name>
<sequence>MLEPQDFVGYRPSSESEAEADPHFTKNIVTNPSAYQKLRRLSRSEPHLDIPHFINNNSSSLIRDMSGFFEVGAALSTPLSNYKQHIRTGDFPVNRLDDQKSATNPERNMDRHLSPHLSSGNESHKLPSHNFNPTNTLHTAMSAAVLQYNSGGCAEAIDSPEMTKLSTRNRSADIILGANEKRSEDSLVRGSELTNHTPVPPASTVKKVVNSSFLSDRDTRLSADERHNGVLGVLGRGFFGKPVLRSEEEKYRYMMTLD</sequence>
<dbReference type="EMBL" id="JBGFUD010000481">
    <property type="protein sequence ID" value="MFH4974620.1"/>
    <property type="molecule type" value="Genomic_DNA"/>
</dbReference>
<reference evidence="2 3" key="1">
    <citation type="submission" date="2024-08" db="EMBL/GenBank/DDBJ databases">
        <title>Gnathostoma spinigerum genome.</title>
        <authorList>
            <person name="Gonzalez-Bertolin B."/>
            <person name="Monzon S."/>
            <person name="Zaballos A."/>
            <person name="Jimenez P."/>
            <person name="Dekumyoy P."/>
            <person name="Varona S."/>
            <person name="Cuesta I."/>
            <person name="Sumanam S."/>
            <person name="Adisakwattana P."/>
            <person name="Gasser R.B."/>
            <person name="Hernandez-Gonzalez A."/>
            <person name="Young N.D."/>
            <person name="Perteguer M.J."/>
        </authorList>
    </citation>
    <scope>NUCLEOTIDE SEQUENCE [LARGE SCALE GENOMIC DNA]</scope>
    <source>
        <strain evidence="2">AL3</strain>
        <tissue evidence="2">Liver</tissue>
    </source>
</reference>
<evidence type="ECO:0000313" key="2">
    <source>
        <dbReference type="EMBL" id="MFH4974620.1"/>
    </source>
</evidence>
<organism evidence="2 3">
    <name type="scientific">Gnathostoma spinigerum</name>
    <dbReference type="NCBI Taxonomy" id="75299"/>
    <lineage>
        <taxon>Eukaryota</taxon>
        <taxon>Metazoa</taxon>
        <taxon>Ecdysozoa</taxon>
        <taxon>Nematoda</taxon>
        <taxon>Chromadorea</taxon>
        <taxon>Rhabditida</taxon>
        <taxon>Spirurina</taxon>
        <taxon>Gnathostomatomorpha</taxon>
        <taxon>Gnathostomatoidea</taxon>
        <taxon>Gnathostomatidae</taxon>
        <taxon>Gnathostoma</taxon>
    </lineage>
</organism>
<dbReference type="AlphaFoldDB" id="A0ABD6E4X6"/>
<feature type="region of interest" description="Disordered" evidence="1">
    <location>
        <begin position="1"/>
        <end position="22"/>
    </location>
</feature>
<evidence type="ECO:0000256" key="1">
    <source>
        <dbReference type="SAM" id="MobiDB-lite"/>
    </source>
</evidence>
<comment type="caution">
    <text evidence="2">The sequence shown here is derived from an EMBL/GenBank/DDBJ whole genome shotgun (WGS) entry which is preliminary data.</text>
</comment>
<gene>
    <name evidence="2" type="ORF">AB6A40_001329</name>
</gene>
<feature type="region of interest" description="Disordered" evidence="1">
    <location>
        <begin position="92"/>
        <end position="125"/>
    </location>
</feature>
<protein>
    <submittedName>
        <fullName evidence="2">Uncharacterized protein</fullName>
    </submittedName>
</protein>
<evidence type="ECO:0000313" key="3">
    <source>
        <dbReference type="Proteomes" id="UP001608902"/>
    </source>
</evidence>
<dbReference type="Proteomes" id="UP001608902">
    <property type="component" value="Unassembled WGS sequence"/>
</dbReference>
<keyword evidence="3" id="KW-1185">Reference proteome</keyword>